<dbReference type="PANTHER" id="PTHR19359">
    <property type="entry name" value="CYTOCHROME B5"/>
    <property type="match status" value="1"/>
</dbReference>
<evidence type="ECO:0000313" key="7">
    <source>
        <dbReference type="EMBL" id="EEF48168.1"/>
    </source>
</evidence>
<dbReference type="InParanoid" id="B9RKH0"/>
<sequence>MVIAVVALILGVLLGGFILIPRHLKSAQVEKVQSRDGRKKESKLYSKSEVSVHDKRTDCWIIIKGKVYDVTSYVEVHPGGDAILGHAGGDATEGFYGPQHASLVFDMVDEFYIGDLEQ</sequence>
<dbReference type="eggNOG" id="KOG0537">
    <property type="taxonomic scope" value="Eukaryota"/>
</dbReference>
<dbReference type="KEGG" id="rcu:8265143"/>
<dbReference type="PANTHER" id="PTHR19359:SF95">
    <property type="entry name" value="CYTOCHROME B5 TYPE B"/>
    <property type="match status" value="1"/>
</dbReference>
<gene>
    <name evidence="7" type="ORF">RCOM_1049370</name>
</gene>
<protein>
    <submittedName>
        <fullName evidence="7">Cytochrome B5 isoform 1, putative</fullName>
    </submittedName>
</protein>
<dbReference type="GO" id="GO:0016020">
    <property type="term" value="C:membrane"/>
    <property type="evidence" value="ECO:0000318"/>
    <property type="project" value="GO_Central"/>
</dbReference>
<evidence type="ECO:0000256" key="4">
    <source>
        <dbReference type="ARBA" id="ARBA00038168"/>
    </source>
</evidence>
<dbReference type="InterPro" id="IPR018506">
    <property type="entry name" value="Cyt_B5_heme-BS"/>
</dbReference>
<keyword evidence="8" id="KW-1185">Reference proteome</keyword>
<dbReference type="AlphaFoldDB" id="B9RKH0"/>
<dbReference type="Proteomes" id="UP000008311">
    <property type="component" value="Unassembled WGS sequence"/>
</dbReference>
<evidence type="ECO:0000313" key="8">
    <source>
        <dbReference type="Proteomes" id="UP000008311"/>
    </source>
</evidence>
<dbReference type="OrthoDB" id="260519at2759"/>
<dbReference type="STRING" id="3988.B9RKH0"/>
<keyword evidence="1 5" id="KW-0349">Heme</keyword>
<proteinExistence type="inferred from homology"/>
<dbReference type="Pfam" id="PF00173">
    <property type="entry name" value="Cyt-b5"/>
    <property type="match status" value="1"/>
</dbReference>
<dbReference type="PROSITE" id="PS50255">
    <property type="entry name" value="CYTOCHROME_B5_2"/>
    <property type="match status" value="1"/>
</dbReference>
<dbReference type="OMA" id="TWICIEN"/>
<name>B9RKH0_RICCO</name>
<comment type="similarity">
    <text evidence="4 5">Belongs to the cytochrome b5 family.</text>
</comment>
<evidence type="ECO:0000256" key="5">
    <source>
        <dbReference type="RuleBase" id="RU362121"/>
    </source>
</evidence>
<dbReference type="InterPro" id="IPR050668">
    <property type="entry name" value="Cytochrome_b5"/>
</dbReference>
<dbReference type="InterPro" id="IPR001199">
    <property type="entry name" value="Cyt_B5-like_heme/steroid-bd"/>
</dbReference>
<dbReference type="FunFam" id="3.10.120.10:FF:000007">
    <property type="entry name" value="Sulfite oxidase, mitochondrial"/>
    <property type="match status" value="1"/>
</dbReference>
<dbReference type="EMBL" id="EQ973784">
    <property type="protein sequence ID" value="EEF48168.1"/>
    <property type="molecule type" value="Genomic_DNA"/>
</dbReference>
<evidence type="ECO:0000256" key="1">
    <source>
        <dbReference type="ARBA" id="ARBA00022617"/>
    </source>
</evidence>
<keyword evidence="2 5" id="KW-0479">Metal-binding</keyword>
<dbReference type="FunCoup" id="B9RKH0">
    <property type="interactions" value="336"/>
</dbReference>
<dbReference type="SUPFAM" id="SSF55856">
    <property type="entry name" value="Cytochrome b5-like heme/steroid binding domain"/>
    <property type="match status" value="1"/>
</dbReference>
<dbReference type="Gene3D" id="3.10.120.10">
    <property type="entry name" value="Cytochrome b5-like heme/steroid binding domain"/>
    <property type="match status" value="1"/>
</dbReference>
<dbReference type="PRINTS" id="PR00363">
    <property type="entry name" value="CYTOCHROMEB5"/>
</dbReference>
<evidence type="ECO:0000259" key="6">
    <source>
        <dbReference type="PROSITE" id="PS50255"/>
    </source>
</evidence>
<dbReference type="InterPro" id="IPR036400">
    <property type="entry name" value="Cyt_B5-like_heme/steroid_sf"/>
</dbReference>
<keyword evidence="3 5" id="KW-0408">Iron</keyword>
<reference evidence="8" key="1">
    <citation type="journal article" date="2010" name="Nat. Biotechnol.">
        <title>Draft genome sequence of the oilseed species Ricinus communis.</title>
        <authorList>
            <person name="Chan A.P."/>
            <person name="Crabtree J."/>
            <person name="Zhao Q."/>
            <person name="Lorenzi H."/>
            <person name="Orvis J."/>
            <person name="Puiu D."/>
            <person name="Melake-Berhan A."/>
            <person name="Jones K.M."/>
            <person name="Redman J."/>
            <person name="Chen G."/>
            <person name="Cahoon E.B."/>
            <person name="Gedil M."/>
            <person name="Stanke M."/>
            <person name="Haas B.J."/>
            <person name="Wortman J.R."/>
            <person name="Fraser-Liggett C.M."/>
            <person name="Ravel J."/>
            <person name="Rabinowicz P.D."/>
        </authorList>
    </citation>
    <scope>NUCLEOTIDE SEQUENCE [LARGE SCALE GENOMIC DNA]</scope>
    <source>
        <strain evidence="8">cv. Hale</strain>
    </source>
</reference>
<dbReference type="PROSITE" id="PS00191">
    <property type="entry name" value="CYTOCHROME_B5_1"/>
    <property type="match status" value="1"/>
</dbReference>
<dbReference type="SMART" id="SM01117">
    <property type="entry name" value="Cyt-b5"/>
    <property type="match status" value="1"/>
</dbReference>
<evidence type="ECO:0000256" key="3">
    <source>
        <dbReference type="ARBA" id="ARBA00023004"/>
    </source>
</evidence>
<organism evidence="7 8">
    <name type="scientific">Ricinus communis</name>
    <name type="common">Castor bean</name>
    <dbReference type="NCBI Taxonomy" id="3988"/>
    <lineage>
        <taxon>Eukaryota</taxon>
        <taxon>Viridiplantae</taxon>
        <taxon>Streptophyta</taxon>
        <taxon>Embryophyta</taxon>
        <taxon>Tracheophyta</taxon>
        <taxon>Spermatophyta</taxon>
        <taxon>Magnoliopsida</taxon>
        <taxon>eudicotyledons</taxon>
        <taxon>Gunneridae</taxon>
        <taxon>Pentapetalae</taxon>
        <taxon>rosids</taxon>
        <taxon>fabids</taxon>
        <taxon>Malpighiales</taxon>
        <taxon>Euphorbiaceae</taxon>
        <taxon>Acalyphoideae</taxon>
        <taxon>Acalypheae</taxon>
        <taxon>Ricinus</taxon>
    </lineage>
</organism>
<dbReference type="GO" id="GO:0046872">
    <property type="term" value="F:metal ion binding"/>
    <property type="evidence" value="ECO:0007669"/>
    <property type="project" value="UniProtKB-UniRule"/>
</dbReference>
<accession>B9RKH0</accession>
<feature type="domain" description="Cytochrome b5 heme-binding" evidence="6">
    <location>
        <begin position="42"/>
        <end position="117"/>
    </location>
</feature>
<evidence type="ECO:0000256" key="2">
    <source>
        <dbReference type="ARBA" id="ARBA00022723"/>
    </source>
</evidence>
<dbReference type="GO" id="GO:0020037">
    <property type="term" value="F:heme binding"/>
    <property type="evidence" value="ECO:0000318"/>
    <property type="project" value="GO_Central"/>
</dbReference>